<dbReference type="GO" id="GO:0006633">
    <property type="term" value="P:fatty acid biosynthetic process"/>
    <property type="evidence" value="ECO:0007669"/>
    <property type="project" value="UniProtKB-UniRule"/>
</dbReference>
<keyword evidence="3 8" id="KW-0479">Metal-binding</keyword>
<evidence type="ECO:0000256" key="1">
    <source>
        <dbReference type="ARBA" id="ARBA00022516"/>
    </source>
</evidence>
<dbReference type="InterPro" id="IPR002582">
    <property type="entry name" value="ACPS"/>
</dbReference>
<dbReference type="Pfam" id="PF01648">
    <property type="entry name" value="ACPS"/>
    <property type="match status" value="1"/>
</dbReference>
<comment type="catalytic activity">
    <reaction evidence="8">
        <text>apo-[ACP] + CoA = holo-[ACP] + adenosine 3',5'-bisphosphate + H(+)</text>
        <dbReference type="Rhea" id="RHEA:12068"/>
        <dbReference type="Rhea" id="RHEA-COMP:9685"/>
        <dbReference type="Rhea" id="RHEA-COMP:9690"/>
        <dbReference type="ChEBI" id="CHEBI:15378"/>
        <dbReference type="ChEBI" id="CHEBI:29999"/>
        <dbReference type="ChEBI" id="CHEBI:57287"/>
        <dbReference type="ChEBI" id="CHEBI:58343"/>
        <dbReference type="ChEBI" id="CHEBI:64479"/>
        <dbReference type="EC" id="2.7.8.7"/>
    </reaction>
</comment>
<proteinExistence type="inferred from homology"/>
<dbReference type="NCBIfam" id="TIGR00516">
    <property type="entry name" value="acpS"/>
    <property type="match status" value="1"/>
</dbReference>
<dbReference type="RefSeq" id="WP_134718532.1">
    <property type="nucleotide sequence ID" value="NZ_SDKM01000021.1"/>
</dbReference>
<reference evidence="10 11" key="1">
    <citation type="submission" date="2019-01" db="EMBL/GenBank/DDBJ databases">
        <title>Nocardioides guangzhouensis sp. nov., an actinobacterium isolated from soil.</title>
        <authorList>
            <person name="Fu Y."/>
            <person name="Cai Y."/>
            <person name="Lin Z."/>
            <person name="Chen P."/>
        </authorList>
    </citation>
    <scope>NUCLEOTIDE SEQUENCE [LARGE SCALE GENOMIC DNA]</scope>
    <source>
        <strain evidence="10 11">130</strain>
    </source>
</reference>
<keyword evidence="1 8" id="KW-0444">Lipid biosynthesis</keyword>
<dbReference type="InterPro" id="IPR037143">
    <property type="entry name" value="4-PPantetheinyl_Trfase_dom_sf"/>
</dbReference>
<evidence type="ECO:0000256" key="3">
    <source>
        <dbReference type="ARBA" id="ARBA00022723"/>
    </source>
</evidence>
<dbReference type="GO" id="GO:0000287">
    <property type="term" value="F:magnesium ion binding"/>
    <property type="evidence" value="ECO:0007669"/>
    <property type="project" value="UniProtKB-UniRule"/>
</dbReference>
<protein>
    <recommendedName>
        <fullName evidence="8">Holo-[acyl-carrier-protein] synthase</fullName>
        <shortName evidence="8">Holo-ACP synthase</shortName>
        <ecNumber evidence="8">2.7.8.7</ecNumber>
    </recommendedName>
    <alternativeName>
        <fullName evidence="8">4'-phosphopantetheinyl transferase AcpS</fullName>
    </alternativeName>
</protein>
<dbReference type="EC" id="2.7.8.7" evidence="8"/>
<keyword evidence="4 8" id="KW-0276">Fatty acid metabolism</keyword>
<comment type="caution">
    <text evidence="10">The sequence shown here is derived from an EMBL/GenBank/DDBJ whole genome shotgun (WGS) entry which is preliminary data.</text>
</comment>
<evidence type="ECO:0000256" key="6">
    <source>
        <dbReference type="ARBA" id="ARBA00023098"/>
    </source>
</evidence>
<sequence>MIVGVGIDVVDVDRFVESLTRTPGLRERLFTPAEAALPPASLAARFAAKEAIAKALGAPAGLAWHDAEVVKEDSGRPRFVLSGTVAASAEALGARDVHLSLSHDAGIASAIVVLEG</sequence>
<dbReference type="EMBL" id="SDKM01000021">
    <property type="protein sequence ID" value="RYP84737.1"/>
    <property type="molecule type" value="Genomic_DNA"/>
</dbReference>
<comment type="cofactor">
    <cofactor evidence="8">
        <name>Mg(2+)</name>
        <dbReference type="ChEBI" id="CHEBI:18420"/>
    </cofactor>
</comment>
<evidence type="ECO:0000259" key="9">
    <source>
        <dbReference type="Pfam" id="PF01648"/>
    </source>
</evidence>
<dbReference type="SUPFAM" id="SSF56214">
    <property type="entry name" value="4'-phosphopantetheinyl transferase"/>
    <property type="match status" value="1"/>
</dbReference>
<comment type="function">
    <text evidence="8">Transfers the 4'-phosphopantetheine moiety from coenzyme A to a Ser of acyl-carrier-protein.</text>
</comment>
<feature type="binding site" evidence="8">
    <location>
        <position position="50"/>
    </location>
    <ligand>
        <name>Mg(2+)</name>
        <dbReference type="ChEBI" id="CHEBI:18420"/>
    </ligand>
</feature>
<keyword evidence="11" id="KW-1185">Reference proteome</keyword>
<evidence type="ECO:0000256" key="4">
    <source>
        <dbReference type="ARBA" id="ARBA00022832"/>
    </source>
</evidence>
<keyword evidence="8" id="KW-0963">Cytoplasm</keyword>
<evidence type="ECO:0000313" key="10">
    <source>
        <dbReference type="EMBL" id="RYP84737.1"/>
    </source>
</evidence>
<keyword evidence="5 8" id="KW-0460">Magnesium</keyword>
<dbReference type="Gene3D" id="3.90.470.20">
    <property type="entry name" value="4'-phosphopantetheinyl transferase domain"/>
    <property type="match status" value="1"/>
</dbReference>
<evidence type="ECO:0000313" key="11">
    <source>
        <dbReference type="Proteomes" id="UP000295198"/>
    </source>
</evidence>
<dbReference type="NCBIfam" id="NF000832">
    <property type="entry name" value="PRK00070.3-2"/>
    <property type="match status" value="1"/>
</dbReference>
<dbReference type="GO" id="GO:0008897">
    <property type="term" value="F:holo-[acyl-carrier-protein] synthase activity"/>
    <property type="evidence" value="ECO:0007669"/>
    <property type="project" value="UniProtKB-UniRule"/>
</dbReference>
<dbReference type="InterPro" id="IPR008278">
    <property type="entry name" value="4-PPantetheinyl_Trfase_dom"/>
</dbReference>
<dbReference type="HAMAP" id="MF_00101">
    <property type="entry name" value="AcpS"/>
    <property type="match status" value="1"/>
</dbReference>
<keyword evidence="7 8" id="KW-0275">Fatty acid biosynthesis</keyword>
<evidence type="ECO:0000256" key="7">
    <source>
        <dbReference type="ARBA" id="ARBA00023160"/>
    </source>
</evidence>
<dbReference type="GO" id="GO:0005737">
    <property type="term" value="C:cytoplasm"/>
    <property type="evidence" value="ECO:0007669"/>
    <property type="project" value="UniProtKB-SubCell"/>
</dbReference>
<comment type="similarity">
    <text evidence="8">Belongs to the P-Pant transferase superfamily. AcpS family.</text>
</comment>
<evidence type="ECO:0000256" key="2">
    <source>
        <dbReference type="ARBA" id="ARBA00022679"/>
    </source>
</evidence>
<keyword evidence="2 8" id="KW-0808">Transferase</keyword>
<evidence type="ECO:0000256" key="8">
    <source>
        <dbReference type="HAMAP-Rule" id="MF_00101"/>
    </source>
</evidence>
<keyword evidence="6 8" id="KW-0443">Lipid metabolism</keyword>
<comment type="subcellular location">
    <subcellularLocation>
        <location evidence="8">Cytoplasm</location>
    </subcellularLocation>
</comment>
<dbReference type="Proteomes" id="UP000295198">
    <property type="component" value="Unassembled WGS sequence"/>
</dbReference>
<evidence type="ECO:0000256" key="5">
    <source>
        <dbReference type="ARBA" id="ARBA00022842"/>
    </source>
</evidence>
<feature type="binding site" evidence="8">
    <location>
        <position position="8"/>
    </location>
    <ligand>
        <name>Mg(2+)</name>
        <dbReference type="ChEBI" id="CHEBI:18420"/>
    </ligand>
</feature>
<dbReference type="InterPro" id="IPR004568">
    <property type="entry name" value="Ppantetheine-prot_Trfase_dom"/>
</dbReference>
<gene>
    <name evidence="8" type="primary">acpS</name>
    <name evidence="10" type="ORF">EKO23_14565</name>
</gene>
<name>A0A4Q4Z9Y7_9ACTN</name>
<dbReference type="OrthoDB" id="517356at2"/>
<accession>A0A4Q4Z9Y7</accession>
<feature type="domain" description="4'-phosphopantetheinyl transferase" evidence="9">
    <location>
        <begin position="4"/>
        <end position="89"/>
    </location>
</feature>
<dbReference type="NCBIfam" id="TIGR00556">
    <property type="entry name" value="pantethn_trn"/>
    <property type="match status" value="1"/>
</dbReference>
<dbReference type="AlphaFoldDB" id="A0A4Q4Z9Y7"/>
<organism evidence="10 11">
    <name type="scientific">Nocardioides guangzhouensis</name>
    <dbReference type="NCBI Taxonomy" id="2497878"/>
    <lineage>
        <taxon>Bacteria</taxon>
        <taxon>Bacillati</taxon>
        <taxon>Actinomycetota</taxon>
        <taxon>Actinomycetes</taxon>
        <taxon>Propionibacteriales</taxon>
        <taxon>Nocardioidaceae</taxon>
        <taxon>Nocardioides</taxon>
    </lineage>
</organism>